<proteinExistence type="predicted"/>
<comment type="caution">
    <text evidence="2">The sequence shown here is derived from an EMBL/GenBank/DDBJ whole genome shotgun (WGS) entry which is preliminary data.</text>
</comment>
<accession>A0A6N9YGX6</accession>
<dbReference type="Proteomes" id="UP000469185">
    <property type="component" value="Unassembled WGS sequence"/>
</dbReference>
<dbReference type="PANTHER" id="PTHR43539:SF78">
    <property type="entry name" value="FLAVIN-CONTAINING MONOOXYGENASE"/>
    <property type="match status" value="1"/>
</dbReference>
<dbReference type="GO" id="GO:0050660">
    <property type="term" value="F:flavin adenine dinucleotide binding"/>
    <property type="evidence" value="ECO:0007669"/>
    <property type="project" value="TreeGrafter"/>
</dbReference>
<dbReference type="InterPro" id="IPR050982">
    <property type="entry name" value="Auxin_biosynth/cation_transpt"/>
</dbReference>
<dbReference type="InterPro" id="IPR036188">
    <property type="entry name" value="FAD/NAD-bd_sf"/>
</dbReference>
<dbReference type="RefSeq" id="WP_163816030.1">
    <property type="nucleotide sequence ID" value="NZ_JAAGOB010000002.1"/>
</dbReference>
<organism evidence="2 3">
    <name type="scientific">Phytoactinopolyspora alkaliphila</name>
    <dbReference type="NCBI Taxonomy" id="1783498"/>
    <lineage>
        <taxon>Bacteria</taxon>
        <taxon>Bacillati</taxon>
        <taxon>Actinomycetota</taxon>
        <taxon>Actinomycetes</taxon>
        <taxon>Jiangellales</taxon>
        <taxon>Jiangellaceae</taxon>
        <taxon>Phytoactinopolyspora</taxon>
    </lineage>
</organism>
<name>A0A6N9YGX6_9ACTN</name>
<dbReference type="GO" id="GO:0004497">
    <property type="term" value="F:monooxygenase activity"/>
    <property type="evidence" value="ECO:0007669"/>
    <property type="project" value="TreeGrafter"/>
</dbReference>
<evidence type="ECO:0000313" key="3">
    <source>
        <dbReference type="Proteomes" id="UP000469185"/>
    </source>
</evidence>
<dbReference type="PRINTS" id="PR00368">
    <property type="entry name" value="FADPNR"/>
</dbReference>
<keyword evidence="3" id="KW-1185">Reference proteome</keyword>
<evidence type="ECO:0000256" key="1">
    <source>
        <dbReference type="ARBA" id="ARBA00023002"/>
    </source>
</evidence>
<dbReference type="PRINTS" id="PR00469">
    <property type="entry name" value="PNDRDTASEII"/>
</dbReference>
<keyword evidence="1" id="KW-0560">Oxidoreductase</keyword>
<dbReference type="PANTHER" id="PTHR43539">
    <property type="entry name" value="FLAVIN-BINDING MONOOXYGENASE-LIKE PROTEIN (AFU_ORTHOLOGUE AFUA_4G09220)"/>
    <property type="match status" value="1"/>
</dbReference>
<dbReference type="SUPFAM" id="SSF51905">
    <property type="entry name" value="FAD/NAD(P)-binding domain"/>
    <property type="match status" value="2"/>
</dbReference>
<reference evidence="2 3" key="1">
    <citation type="submission" date="2020-02" db="EMBL/GenBank/DDBJ databases">
        <authorList>
            <person name="Li X.-J."/>
            <person name="Feng X.-M."/>
        </authorList>
    </citation>
    <scope>NUCLEOTIDE SEQUENCE [LARGE SCALE GENOMIC DNA]</scope>
    <source>
        <strain evidence="2 3">CGMCC 4.7225</strain>
    </source>
</reference>
<gene>
    <name evidence="2" type="ORF">G1H11_03145</name>
</gene>
<dbReference type="EMBL" id="JAAGOB010000002">
    <property type="protein sequence ID" value="NED94301.1"/>
    <property type="molecule type" value="Genomic_DNA"/>
</dbReference>
<dbReference type="AlphaFoldDB" id="A0A6N9YGX6"/>
<sequence>MLVAVSTPPDPVIIIGGGQSGLNTARAALEAGLRPVVLESGPRAVGSWPHYYDSLTLFSPVKYSSFPGAPFPGEPDEYPARDAVIAYLDSYARDLDVEIRTDTRVSAVTSSRKGGFQVHTEAGEEIAASGVVAASGSFANPYRPQVPGQDHFAGAVLHVAEYRNAQPYAGKRIVVVGAGNSAVQVAYELSGRASVTLATRAPVHFVAQRRLGKDLHYWLKTTRLDVLPRAWLVRIFTSTPVLDTGIYRDALASGQLDRRPMFTRFDGDDVVWPDGSREKVDVVIYATGYRPNLGYLEGLGALDQTGMPRHHGGISTTHAGLVYAGLEFQRSFSSNTLRGVHRDAKYVVEPLAAHVNNTTRVVSSGGAVPGPAG</sequence>
<dbReference type="Gene3D" id="3.50.50.60">
    <property type="entry name" value="FAD/NAD(P)-binding domain"/>
    <property type="match status" value="1"/>
</dbReference>
<evidence type="ECO:0000313" key="2">
    <source>
        <dbReference type="EMBL" id="NED94301.1"/>
    </source>
</evidence>
<protein>
    <submittedName>
        <fullName evidence="2">NAD(P)/FAD-dependent oxidoreductase</fullName>
    </submittedName>
</protein>
<dbReference type="Pfam" id="PF13738">
    <property type="entry name" value="Pyr_redox_3"/>
    <property type="match status" value="1"/>
</dbReference>